<evidence type="ECO:0000313" key="1">
    <source>
        <dbReference type="EMBL" id="GGZ80498.1"/>
    </source>
</evidence>
<reference evidence="1" key="2">
    <citation type="submission" date="2020-09" db="EMBL/GenBank/DDBJ databases">
        <authorList>
            <person name="Sun Q."/>
            <person name="Ohkuma M."/>
        </authorList>
    </citation>
    <scope>NUCLEOTIDE SEQUENCE</scope>
    <source>
        <strain evidence="1">JCM 5016</strain>
    </source>
</reference>
<accession>A0A918R0K8</accession>
<gene>
    <name evidence="1" type="ORF">GCM10010389_17950</name>
</gene>
<dbReference type="Gene3D" id="1.10.260.40">
    <property type="entry name" value="lambda repressor-like DNA-binding domains"/>
    <property type="match status" value="1"/>
</dbReference>
<reference evidence="1" key="1">
    <citation type="journal article" date="2014" name="Int. J. Syst. Evol. Microbiol.">
        <title>Complete genome sequence of Corynebacterium casei LMG S-19264T (=DSM 44701T), isolated from a smear-ripened cheese.</title>
        <authorList>
            <consortium name="US DOE Joint Genome Institute (JGI-PGF)"/>
            <person name="Walter F."/>
            <person name="Albersmeier A."/>
            <person name="Kalinowski J."/>
            <person name="Ruckert C."/>
        </authorList>
    </citation>
    <scope>NUCLEOTIDE SEQUENCE</scope>
    <source>
        <strain evidence="1">JCM 5016</strain>
    </source>
</reference>
<dbReference type="InterPro" id="IPR010982">
    <property type="entry name" value="Lambda_DNA-bd_dom_sf"/>
</dbReference>
<proteinExistence type="predicted"/>
<sequence length="166" mass="18076">MYARVMTAAPEPLVRLAQRVERRIAELALEYAEVCRRAGISDETLGKIRKGIKARGSTYLKLERALEWAPGSISAILAGGEPTPLDTHADRRAAVKEEAAASAARSSLSSRELELVTDLAVSAAEKLGLSPDEAREAFRRALVRIEQNRAEGRSDPLESPRSRRAG</sequence>
<dbReference type="GO" id="GO:0003677">
    <property type="term" value="F:DNA binding"/>
    <property type="evidence" value="ECO:0007669"/>
    <property type="project" value="InterPro"/>
</dbReference>
<keyword evidence="2" id="KW-1185">Reference proteome</keyword>
<dbReference type="Proteomes" id="UP000623010">
    <property type="component" value="Unassembled WGS sequence"/>
</dbReference>
<protein>
    <submittedName>
        <fullName evidence="1">Uncharacterized protein</fullName>
    </submittedName>
</protein>
<dbReference type="AlphaFoldDB" id="A0A918R0K8"/>
<dbReference type="EMBL" id="BMWH01000004">
    <property type="protein sequence ID" value="GGZ80498.1"/>
    <property type="molecule type" value="Genomic_DNA"/>
</dbReference>
<name>A0A918R0K8_9ACTN</name>
<evidence type="ECO:0000313" key="2">
    <source>
        <dbReference type="Proteomes" id="UP000623010"/>
    </source>
</evidence>
<comment type="caution">
    <text evidence="1">The sequence shown here is derived from an EMBL/GenBank/DDBJ whole genome shotgun (WGS) entry which is preliminary data.</text>
</comment>
<organism evidence="1 2">
    <name type="scientific">Streptomyces echinoruber</name>
    <dbReference type="NCBI Taxonomy" id="68898"/>
    <lineage>
        <taxon>Bacteria</taxon>
        <taxon>Bacillati</taxon>
        <taxon>Actinomycetota</taxon>
        <taxon>Actinomycetes</taxon>
        <taxon>Kitasatosporales</taxon>
        <taxon>Streptomycetaceae</taxon>
        <taxon>Streptomyces</taxon>
    </lineage>
</organism>